<dbReference type="EMBL" id="JABANM010004490">
    <property type="protein sequence ID" value="KAF4749168.1"/>
    <property type="molecule type" value="Genomic_DNA"/>
</dbReference>
<protein>
    <submittedName>
        <fullName evidence="1">Uncharacterized protein</fullName>
    </submittedName>
</protein>
<feature type="non-terminal residue" evidence="1">
    <location>
        <position position="1"/>
    </location>
</feature>
<evidence type="ECO:0000313" key="2">
    <source>
        <dbReference type="Proteomes" id="UP000574390"/>
    </source>
</evidence>
<name>A0A7J6TVA3_PEROL</name>
<proteinExistence type="predicted"/>
<accession>A0A7J6TVA3</accession>
<evidence type="ECO:0000313" key="1">
    <source>
        <dbReference type="EMBL" id="KAF4749168.1"/>
    </source>
</evidence>
<gene>
    <name evidence="1" type="ORF">FOZ62_004658</name>
</gene>
<sequence>GSSNWRGRASLRLWLLPEKRLFLAARYYTHCGPHDGPSAGGIRRDCAAVHIRKRCSVTTRVLQGFQMVPQSSSSTTGFLP</sequence>
<reference evidence="1 2" key="1">
    <citation type="submission" date="2020-04" db="EMBL/GenBank/DDBJ databases">
        <title>Perkinsus olseni comparative genomics.</title>
        <authorList>
            <person name="Bogema D.R."/>
        </authorList>
    </citation>
    <scope>NUCLEOTIDE SEQUENCE [LARGE SCALE GENOMIC DNA]</scope>
    <source>
        <strain evidence="1">ATCC PRA-205</strain>
    </source>
</reference>
<dbReference type="Proteomes" id="UP000574390">
    <property type="component" value="Unassembled WGS sequence"/>
</dbReference>
<feature type="non-terminal residue" evidence="1">
    <location>
        <position position="80"/>
    </location>
</feature>
<comment type="caution">
    <text evidence="1">The sequence shown here is derived from an EMBL/GenBank/DDBJ whole genome shotgun (WGS) entry which is preliminary data.</text>
</comment>
<dbReference type="AlphaFoldDB" id="A0A7J6TVA3"/>
<organism evidence="1 2">
    <name type="scientific">Perkinsus olseni</name>
    <name type="common">Perkinsus atlanticus</name>
    <dbReference type="NCBI Taxonomy" id="32597"/>
    <lineage>
        <taxon>Eukaryota</taxon>
        <taxon>Sar</taxon>
        <taxon>Alveolata</taxon>
        <taxon>Perkinsozoa</taxon>
        <taxon>Perkinsea</taxon>
        <taxon>Perkinsida</taxon>
        <taxon>Perkinsidae</taxon>
        <taxon>Perkinsus</taxon>
    </lineage>
</organism>